<keyword evidence="3" id="KW-1133">Transmembrane helix</keyword>
<protein>
    <submittedName>
        <fullName evidence="4">Uncharacterized protein</fullName>
    </submittedName>
</protein>
<dbReference type="OrthoDB" id="204164at2759"/>
<proteinExistence type="inferred from homology"/>
<accession>A0A0L0SCX1</accession>
<feature type="compositionally biased region" description="Basic and acidic residues" evidence="2">
    <location>
        <begin position="65"/>
        <end position="76"/>
    </location>
</feature>
<feature type="region of interest" description="Disordered" evidence="2">
    <location>
        <begin position="63"/>
        <end position="85"/>
    </location>
</feature>
<dbReference type="InterPro" id="IPR029044">
    <property type="entry name" value="Nucleotide-diphossugar_trans"/>
</dbReference>
<evidence type="ECO:0000256" key="3">
    <source>
        <dbReference type="SAM" id="Phobius"/>
    </source>
</evidence>
<evidence type="ECO:0000256" key="2">
    <source>
        <dbReference type="SAM" id="MobiDB-lite"/>
    </source>
</evidence>
<reference evidence="5" key="2">
    <citation type="submission" date="2009-11" db="EMBL/GenBank/DDBJ databases">
        <title>The Genome Sequence of Allomyces macrogynus strain ATCC 38327.</title>
        <authorList>
            <consortium name="The Broad Institute Genome Sequencing Platform"/>
            <person name="Russ C."/>
            <person name="Cuomo C."/>
            <person name="Shea T."/>
            <person name="Young S.K."/>
            <person name="Zeng Q."/>
            <person name="Koehrsen M."/>
            <person name="Haas B."/>
            <person name="Borodovsky M."/>
            <person name="Guigo R."/>
            <person name="Alvarado L."/>
            <person name="Berlin A."/>
            <person name="Borenstein D."/>
            <person name="Chen Z."/>
            <person name="Engels R."/>
            <person name="Freedman E."/>
            <person name="Gellesch M."/>
            <person name="Goldberg J."/>
            <person name="Griggs A."/>
            <person name="Gujja S."/>
            <person name="Heiman D."/>
            <person name="Hepburn T."/>
            <person name="Howarth C."/>
            <person name="Jen D."/>
            <person name="Larson L."/>
            <person name="Lewis B."/>
            <person name="Mehta T."/>
            <person name="Park D."/>
            <person name="Pearson M."/>
            <person name="Roberts A."/>
            <person name="Saif S."/>
            <person name="Shenoy N."/>
            <person name="Sisk P."/>
            <person name="Stolte C."/>
            <person name="Sykes S."/>
            <person name="Walk T."/>
            <person name="White J."/>
            <person name="Yandava C."/>
            <person name="Burger G."/>
            <person name="Gray M.W."/>
            <person name="Holland P.W.H."/>
            <person name="King N."/>
            <person name="Lang F.B.F."/>
            <person name="Roger A.J."/>
            <person name="Ruiz-Trillo I."/>
            <person name="Lander E."/>
            <person name="Nusbaum C."/>
        </authorList>
    </citation>
    <scope>NUCLEOTIDE SEQUENCE [LARGE SCALE GENOMIC DNA]</scope>
    <source>
        <strain evidence="5">ATCC 38327</strain>
    </source>
</reference>
<organism evidence="4 5">
    <name type="scientific">Allomyces macrogynus (strain ATCC 38327)</name>
    <name type="common">Allomyces javanicus var. macrogynus</name>
    <dbReference type="NCBI Taxonomy" id="578462"/>
    <lineage>
        <taxon>Eukaryota</taxon>
        <taxon>Fungi</taxon>
        <taxon>Fungi incertae sedis</taxon>
        <taxon>Blastocladiomycota</taxon>
        <taxon>Blastocladiomycetes</taxon>
        <taxon>Blastocladiales</taxon>
        <taxon>Blastocladiaceae</taxon>
        <taxon>Allomyces</taxon>
    </lineage>
</organism>
<sequence>MATVIPLLTPSSPPRAAPANSTRWWILLRNHAEQRRRALGPVRMALLALAFFVIVVVLLPPSGPHADDGPTRRDAATTHASGRMHSPAGVVGAALQNLNARISNFPTAGAGDHPAAPTPTTDPVVTPVPPPPVPAVLKSVTKGPHLTRTRFTRTAAPLWSTRSDTPDDPARTRTAAEMPLLVLVAIKDRDSYGRWRSFEDLATMIMGSLPDPGMATLAVLISAADEAASVVYRVEATPALYGFAQIDVYTVHDTAYFAHLDLKVARERRHDDIVQVPRRRRMAVLRNTLMSVAMEMVYEKVLWVDADVVGVPNLLAKKAMESGRDIVVPACFQGNSYYDWNTFVGRRTTPGPNEAIPRLDGTLPLGKTLYVPRHVPGEAWPLSDARFADQEWVELTSVGGTWLMMSAEVVHAGVTFGIYNVVGDTWDGGEGYDAIETESVCFVAARIGKKCWGLPDMRIQHQ</sequence>
<dbReference type="PANTHER" id="PTHR43083:SF6">
    <property type="entry name" value="MANNAN POLYMERASE COMPLEXES SUBUNIT MNN9"/>
    <property type="match status" value="1"/>
</dbReference>
<comment type="similarity">
    <text evidence="1">Belongs to the ANP1/MMN9/VAN1 family.</text>
</comment>
<dbReference type="STRING" id="578462.A0A0L0SCX1"/>
<dbReference type="PANTHER" id="PTHR43083">
    <property type="entry name" value="MANNAN POLYMERASE II"/>
    <property type="match status" value="1"/>
</dbReference>
<dbReference type="AlphaFoldDB" id="A0A0L0SCX1"/>
<dbReference type="OMA" id="VAMEMVY"/>
<dbReference type="Gene3D" id="3.90.550.10">
    <property type="entry name" value="Spore Coat Polysaccharide Biosynthesis Protein SpsA, Chain A"/>
    <property type="match status" value="1"/>
</dbReference>
<gene>
    <name evidence="4" type="ORF">AMAG_05777</name>
</gene>
<reference evidence="4 5" key="1">
    <citation type="submission" date="2009-11" db="EMBL/GenBank/DDBJ databases">
        <title>Annotation of Allomyces macrogynus ATCC 38327.</title>
        <authorList>
            <consortium name="The Broad Institute Genome Sequencing Platform"/>
            <person name="Russ C."/>
            <person name="Cuomo C."/>
            <person name="Burger G."/>
            <person name="Gray M.W."/>
            <person name="Holland P.W.H."/>
            <person name="King N."/>
            <person name="Lang F.B.F."/>
            <person name="Roger A.J."/>
            <person name="Ruiz-Trillo I."/>
            <person name="Young S.K."/>
            <person name="Zeng Q."/>
            <person name="Gargeya S."/>
            <person name="Fitzgerald M."/>
            <person name="Haas B."/>
            <person name="Abouelleil A."/>
            <person name="Alvarado L."/>
            <person name="Arachchi H.M."/>
            <person name="Berlin A."/>
            <person name="Chapman S.B."/>
            <person name="Gearin G."/>
            <person name="Goldberg J."/>
            <person name="Griggs A."/>
            <person name="Gujja S."/>
            <person name="Hansen M."/>
            <person name="Heiman D."/>
            <person name="Howarth C."/>
            <person name="Larimer J."/>
            <person name="Lui A."/>
            <person name="MacDonald P.J.P."/>
            <person name="McCowen C."/>
            <person name="Montmayeur A."/>
            <person name="Murphy C."/>
            <person name="Neiman D."/>
            <person name="Pearson M."/>
            <person name="Priest M."/>
            <person name="Roberts A."/>
            <person name="Saif S."/>
            <person name="Shea T."/>
            <person name="Sisk P."/>
            <person name="Stolte C."/>
            <person name="Sykes S."/>
            <person name="Wortman J."/>
            <person name="Nusbaum C."/>
            <person name="Birren B."/>
        </authorList>
    </citation>
    <scope>NUCLEOTIDE SEQUENCE [LARGE SCALE GENOMIC DNA]</scope>
    <source>
        <strain evidence="4 5">ATCC 38327</strain>
    </source>
</reference>
<keyword evidence="3" id="KW-0472">Membrane</keyword>
<keyword evidence="3" id="KW-0812">Transmembrane</keyword>
<evidence type="ECO:0000313" key="5">
    <source>
        <dbReference type="Proteomes" id="UP000054350"/>
    </source>
</evidence>
<dbReference type="VEuPathDB" id="FungiDB:AMAG_05777"/>
<name>A0A0L0SCX1_ALLM3</name>
<dbReference type="eggNOG" id="ENOG502S17G">
    <property type="taxonomic scope" value="Eukaryota"/>
</dbReference>
<feature type="transmembrane region" description="Helical" evidence="3">
    <location>
        <begin position="44"/>
        <end position="63"/>
    </location>
</feature>
<evidence type="ECO:0000313" key="4">
    <source>
        <dbReference type="EMBL" id="KNE60388.1"/>
    </source>
</evidence>
<dbReference type="InterPro" id="IPR052086">
    <property type="entry name" value="Mannan_Polymerase_Subunit"/>
</dbReference>
<evidence type="ECO:0000256" key="1">
    <source>
        <dbReference type="ARBA" id="ARBA00037964"/>
    </source>
</evidence>
<keyword evidence="5" id="KW-1185">Reference proteome</keyword>
<dbReference type="EMBL" id="GG745336">
    <property type="protein sequence ID" value="KNE60388.1"/>
    <property type="molecule type" value="Genomic_DNA"/>
</dbReference>
<dbReference type="Proteomes" id="UP000054350">
    <property type="component" value="Unassembled WGS sequence"/>
</dbReference>
<dbReference type="Pfam" id="PF03452">
    <property type="entry name" value="Anp1"/>
    <property type="match status" value="1"/>
</dbReference>